<dbReference type="Pfam" id="PF12838">
    <property type="entry name" value="Fer4_7"/>
    <property type="match status" value="1"/>
</dbReference>
<reference evidence="9" key="1">
    <citation type="submission" date="2012-03" db="EMBL/GenBank/DDBJ databases">
        <title>Complete genome of Caldisphaera lagunensis DSM 15908.</title>
        <authorList>
            <person name="Lucas S."/>
            <person name="Copeland A."/>
            <person name="Lapidus A."/>
            <person name="Glavina del Rio T."/>
            <person name="Dalin E."/>
            <person name="Tice H."/>
            <person name="Bruce D."/>
            <person name="Goodwin L."/>
            <person name="Pitluck S."/>
            <person name="Peters L."/>
            <person name="Mikhailova N."/>
            <person name="Teshima H."/>
            <person name="Kyrpides N."/>
            <person name="Mavromatis K."/>
            <person name="Ivanova N."/>
            <person name="Brettin T."/>
            <person name="Detter J.C."/>
            <person name="Han C."/>
            <person name="Larimer F."/>
            <person name="Land M."/>
            <person name="Hauser L."/>
            <person name="Markowitz V."/>
            <person name="Cheng J.-F."/>
            <person name="Hugenholtz P."/>
            <person name="Woyke T."/>
            <person name="Wu D."/>
            <person name="Spring S."/>
            <person name="Schroeder M."/>
            <person name="Brambilla E."/>
            <person name="Klenk H.-P."/>
            <person name="Eisen J.A."/>
        </authorList>
    </citation>
    <scope>NUCLEOTIDE SEQUENCE [LARGE SCALE GENOMIC DNA]</scope>
    <source>
        <strain evidence="9">DSM 15908 / JCM 11604 / IC-154</strain>
    </source>
</reference>
<dbReference type="InterPro" id="IPR010226">
    <property type="entry name" value="NADH_quinone_OxRdtase_chainI"/>
</dbReference>
<keyword evidence="1" id="KW-0004">4Fe-4S</keyword>
<dbReference type="GeneID" id="14212692"/>
<keyword evidence="4" id="KW-0408">Iron</keyword>
<keyword evidence="5" id="KW-0411">Iron-sulfur</keyword>
<dbReference type="OrthoDB" id="23833at2157"/>
<dbReference type="PANTHER" id="PTHR10849:SF35">
    <property type="entry name" value="FORMATE HYDROGENLYASE SUBUNIT 6-RELATED"/>
    <property type="match status" value="1"/>
</dbReference>
<feature type="domain" description="4Fe-4S ferredoxin-type" evidence="7">
    <location>
        <begin position="57"/>
        <end position="86"/>
    </location>
</feature>
<dbReference type="SUPFAM" id="SSF54862">
    <property type="entry name" value="4Fe-4S ferredoxins"/>
    <property type="match status" value="1"/>
</dbReference>
<feature type="compositionally biased region" description="Low complexity" evidence="6">
    <location>
        <begin position="186"/>
        <end position="208"/>
    </location>
</feature>
<dbReference type="GO" id="GO:0046872">
    <property type="term" value="F:metal ion binding"/>
    <property type="evidence" value="ECO:0007669"/>
    <property type="project" value="UniProtKB-KW"/>
</dbReference>
<evidence type="ECO:0000259" key="7">
    <source>
        <dbReference type="PROSITE" id="PS51379"/>
    </source>
</evidence>
<dbReference type="PANTHER" id="PTHR10849">
    <property type="entry name" value="NADH DEHYDROGENASE UBIQUINONE IRON-SULFUR PROTEIN 8, MITOCHONDRIAL"/>
    <property type="match status" value="1"/>
</dbReference>
<sequence>MPAKVALKRNPKKNPLGRVFAGNIGALAVGLKYFFDPNRITLLYPHEYIKLRQGYRGFIVLIQEKCISCSSCARICPARAMKMLSVKVFDKRLKKEMVKKFPVINYNRCIFCGYCVDVCPTEALYHVAYHDLVYMNMQDMILSLEDFQKEPENVSAKEGVPIRYIFDEKRGLVKIKYEEEKKEIAKPQQQVPQQQTSQTTQPNNPQPKQADKGGAS</sequence>
<evidence type="ECO:0000256" key="1">
    <source>
        <dbReference type="ARBA" id="ARBA00022485"/>
    </source>
</evidence>
<dbReference type="InterPro" id="IPR017900">
    <property type="entry name" value="4Fe4S_Fe_S_CS"/>
</dbReference>
<dbReference type="NCBIfam" id="NF004546">
    <property type="entry name" value="PRK05888.3-3"/>
    <property type="match status" value="1"/>
</dbReference>
<dbReference type="GO" id="GO:0016020">
    <property type="term" value="C:membrane"/>
    <property type="evidence" value="ECO:0007669"/>
    <property type="project" value="InterPro"/>
</dbReference>
<proteinExistence type="predicted"/>
<gene>
    <name evidence="8" type="ordered locus">Calag_1432</name>
</gene>
<dbReference type="Gene3D" id="3.30.70.3270">
    <property type="match status" value="1"/>
</dbReference>
<dbReference type="FunFam" id="3.30.70.3270:FF:000014">
    <property type="entry name" value="NADH dehydrogenase subunit I (NuoI)"/>
    <property type="match status" value="1"/>
</dbReference>
<dbReference type="eggNOG" id="arCOG01543">
    <property type="taxonomic scope" value="Archaea"/>
</dbReference>
<evidence type="ECO:0000313" key="8">
    <source>
        <dbReference type="EMBL" id="AFZ71139.1"/>
    </source>
</evidence>
<evidence type="ECO:0000256" key="5">
    <source>
        <dbReference type="ARBA" id="ARBA00023014"/>
    </source>
</evidence>
<dbReference type="FunCoup" id="L0ACJ7">
    <property type="interactions" value="22"/>
</dbReference>
<dbReference type="Proteomes" id="UP000010469">
    <property type="component" value="Chromosome"/>
</dbReference>
<dbReference type="InterPro" id="IPR017896">
    <property type="entry name" value="4Fe4S_Fe-S-bd"/>
</dbReference>
<evidence type="ECO:0000256" key="6">
    <source>
        <dbReference type="SAM" id="MobiDB-lite"/>
    </source>
</evidence>
<keyword evidence="3" id="KW-0677">Repeat</keyword>
<dbReference type="PROSITE" id="PS00198">
    <property type="entry name" value="4FE4S_FER_1"/>
    <property type="match status" value="1"/>
</dbReference>
<evidence type="ECO:0000313" key="9">
    <source>
        <dbReference type="Proteomes" id="UP000010469"/>
    </source>
</evidence>
<dbReference type="InParanoid" id="L0ACJ7"/>
<dbReference type="AlphaFoldDB" id="L0ACJ7"/>
<feature type="region of interest" description="Disordered" evidence="6">
    <location>
        <begin position="183"/>
        <end position="216"/>
    </location>
</feature>
<evidence type="ECO:0000256" key="4">
    <source>
        <dbReference type="ARBA" id="ARBA00023004"/>
    </source>
</evidence>
<keyword evidence="8" id="KW-0830">Ubiquinone</keyword>
<protein>
    <submittedName>
        <fullName evidence="8">NADH:ubiquinone oxidoreductase chain I-like protein</fullName>
    </submittedName>
</protein>
<dbReference type="STRING" id="1056495.Calag_1432"/>
<dbReference type="HOGENOM" id="CLU_067218_4_5_2"/>
<dbReference type="GO" id="GO:0003954">
    <property type="term" value="F:NADH dehydrogenase activity"/>
    <property type="evidence" value="ECO:0007669"/>
    <property type="project" value="TreeGrafter"/>
</dbReference>
<dbReference type="PROSITE" id="PS51379">
    <property type="entry name" value="4FE4S_FER_2"/>
    <property type="match status" value="2"/>
</dbReference>
<dbReference type="EMBL" id="CP003378">
    <property type="protein sequence ID" value="AFZ71139.1"/>
    <property type="molecule type" value="Genomic_DNA"/>
</dbReference>
<dbReference type="GO" id="GO:0051539">
    <property type="term" value="F:4 iron, 4 sulfur cluster binding"/>
    <property type="evidence" value="ECO:0007669"/>
    <property type="project" value="UniProtKB-KW"/>
</dbReference>
<feature type="domain" description="4Fe-4S ferredoxin-type" evidence="7">
    <location>
        <begin position="100"/>
        <end position="129"/>
    </location>
</feature>
<name>L0ACJ7_CALLD</name>
<evidence type="ECO:0000256" key="3">
    <source>
        <dbReference type="ARBA" id="ARBA00022737"/>
    </source>
</evidence>
<evidence type="ECO:0000256" key="2">
    <source>
        <dbReference type="ARBA" id="ARBA00022723"/>
    </source>
</evidence>
<dbReference type="GO" id="GO:0009060">
    <property type="term" value="P:aerobic respiration"/>
    <property type="evidence" value="ECO:0007669"/>
    <property type="project" value="TreeGrafter"/>
</dbReference>
<dbReference type="KEGG" id="clg:Calag_1432"/>
<keyword evidence="9" id="KW-1185">Reference proteome</keyword>
<keyword evidence="2" id="KW-0479">Metal-binding</keyword>
<dbReference type="RefSeq" id="WP_015233036.1">
    <property type="nucleotide sequence ID" value="NC_019791.1"/>
</dbReference>
<accession>L0ACJ7</accession>
<organism evidence="8 9">
    <name type="scientific">Caldisphaera lagunensis (strain DSM 15908 / JCM 11604 / ANMR 0165 / IC-154)</name>
    <dbReference type="NCBI Taxonomy" id="1056495"/>
    <lineage>
        <taxon>Archaea</taxon>
        <taxon>Thermoproteota</taxon>
        <taxon>Thermoprotei</taxon>
        <taxon>Acidilobales</taxon>
        <taxon>Caldisphaeraceae</taxon>
        <taxon>Caldisphaera</taxon>
    </lineage>
</organism>